<name>A0A4V6DHL4_9PEZI</name>
<dbReference type="AlphaFoldDB" id="A0A4V6DHL4"/>
<comment type="caution">
    <text evidence="7">The sequence shown here is derived from an EMBL/GenBank/DDBJ whole genome shotgun (WGS) entry which is preliminary data.</text>
</comment>
<dbReference type="FunFam" id="1.10.1200.120:FF:000004">
    <property type="entry name" value="Ion channel, putative"/>
    <property type="match status" value="1"/>
</dbReference>
<dbReference type="Gene3D" id="1.10.1200.120">
    <property type="entry name" value="Large-conductance mechanosensitive channel, MscL, domain 1"/>
    <property type="match status" value="1"/>
</dbReference>
<keyword evidence="2 6" id="KW-0812">Transmembrane</keyword>
<dbReference type="PANTHER" id="PTHR30266">
    <property type="entry name" value="MECHANOSENSITIVE CHANNEL MSCL"/>
    <property type="match status" value="1"/>
</dbReference>
<evidence type="ECO:0000313" key="8">
    <source>
        <dbReference type="Proteomes" id="UP000310108"/>
    </source>
</evidence>
<dbReference type="InterPro" id="IPR037673">
    <property type="entry name" value="MSC/AndL"/>
</dbReference>
<keyword evidence="4 6" id="KW-0472">Membrane</keyword>
<dbReference type="GO" id="GO:0016020">
    <property type="term" value="C:membrane"/>
    <property type="evidence" value="ECO:0007669"/>
    <property type="project" value="UniProtKB-SubCell"/>
</dbReference>
<evidence type="ECO:0000256" key="6">
    <source>
        <dbReference type="SAM" id="Phobius"/>
    </source>
</evidence>
<dbReference type="Proteomes" id="UP000310108">
    <property type="component" value="Unassembled WGS sequence"/>
</dbReference>
<dbReference type="SUPFAM" id="SSF81330">
    <property type="entry name" value="Gated mechanosensitive channel"/>
    <property type="match status" value="1"/>
</dbReference>
<gene>
    <name evidence="7" type="primary">mscL</name>
    <name evidence="7" type="ORF">CTA1_9028</name>
</gene>
<proteinExistence type="predicted"/>
<comment type="subcellular location">
    <subcellularLocation>
        <location evidence="1">Membrane</location>
        <topology evidence="1">Multi-pass membrane protein</topology>
    </subcellularLocation>
</comment>
<keyword evidence="8" id="KW-1185">Reference proteome</keyword>
<keyword evidence="3 6" id="KW-1133">Transmembrane helix</keyword>
<reference evidence="7 8" key="1">
    <citation type="journal article" date="2019" name="PLoS ONE">
        <title>Comparative genome analysis indicates high evolutionary potential of pathogenicity genes in Colletotrichum tanaceti.</title>
        <authorList>
            <person name="Lelwala R.V."/>
            <person name="Korhonen P.K."/>
            <person name="Young N.D."/>
            <person name="Scott J.B."/>
            <person name="Ades P.A."/>
            <person name="Gasser R.B."/>
            <person name="Taylor P.W.J."/>
        </authorList>
    </citation>
    <scope>NUCLEOTIDE SEQUENCE [LARGE SCALE GENOMIC DNA]</scope>
    <source>
        <strain evidence="7">BRIP57314</strain>
    </source>
</reference>
<feature type="region of interest" description="Disordered" evidence="5">
    <location>
        <begin position="1"/>
        <end position="21"/>
    </location>
</feature>
<dbReference type="Pfam" id="PF01741">
    <property type="entry name" value="MscL"/>
    <property type="match status" value="1"/>
</dbReference>
<dbReference type="EMBL" id="PJEX01000383">
    <property type="protein sequence ID" value="TKW50546.1"/>
    <property type="molecule type" value="Genomic_DNA"/>
</dbReference>
<evidence type="ECO:0000256" key="5">
    <source>
        <dbReference type="SAM" id="MobiDB-lite"/>
    </source>
</evidence>
<dbReference type="InterPro" id="IPR036019">
    <property type="entry name" value="MscL_channel"/>
</dbReference>
<evidence type="ECO:0000256" key="1">
    <source>
        <dbReference type="ARBA" id="ARBA00004141"/>
    </source>
</evidence>
<evidence type="ECO:0000256" key="4">
    <source>
        <dbReference type="ARBA" id="ARBA00023136"/>
    </source>
</evidence>
<dbReference type="STRING" id="1306861.A0A4V6DHL4"/>
<sequence>MWGTSSLPNRQPLPSREFRTNPTMALRPLHCPTTHLSLDPATCSHATQPSTRRRTYVSCIRSSSSVVVLGVLLIHASSSLPQDPSTINNPNNMPALPFVDRVSSAANMRGNSDVGEGESLLGRGRDKARRFWDGFIDFALQGNILEIAFGLIIAAAFTTLVNSFVQNIIMPPISVIFPLNRNMEQKFAVLQGGPNYNHDNKYTTLERAKDDGAVVLAYGSFLNQLVSFLCIGISLYGLAHIFQFFSPEPIIKHTIKCKYCRKRISNKAQRCVNCTSWQDGREDRAHR</sequence>
<accession>A0A4V6DHL4</accession>
<feature type="transmembrane region" description="Helical" evidence="6">
    <location>
        <begin position="135"/>
        <end position="157"/>
    </location>
</feature>
<evidence type="ECO:0000256" key="2">
    <source>
        <dbReference type="ARBA" id="ARBA00022692"/>
    </source>
</evidence>
<organism evidence="7 8">
    <name type="scientific">Colletotrichum tanaceti</name>
    <dbReference type="NCBI Taxonomy" id="1306861"/>
    <lineage>
        <taxon>Eukaryota</taxon>
        <taxon>Fungi</taxon>
        <taxon>Dikarya</taxon>
        <taxon>Ascomycota</taxon>
        <taxon>Pezizomycotina</taxon>
        <taxon>Sordariomycetes</taxon>
        <taxon>Hypocreomycetidae</taxon>
        <taxon>Glomerellales</taxon>
        <taxon>Glomerellaceae</taxon>
        <taxon>Colletotrichum</taxon>
        <taxon>Colletotrichum destructivum species complex</taxon>
    </lineage>
</organism>
<dbReference type="PANTHER" id="PTHR30266:SF2">
    <property type="entry name" value="LARGE-CONDUCTANCE MECHANOSENSITIVE CHANNEL"/>
    <property type="match status" value="1"/>
</dbReference>
<dbReference type="GO" id="GO:0008381">
    <property type="term" value="F:mechanosensitive monoatomic ion channel activity"/>
    <property type="evidence" value="ECO:0007669"/>
    <property type="project" value="TreeGrafter"/>
</dbReference>
<feature type="transmembrane region" description="Helical" evidence="6">
    <location>
        <begin position="225"/>
        <end position="245"/>
    </location>
</feature>
<evidence type="ECO:0000313" key="7">
    <source>
        <dbReference type="EMBL" id="TKW50546.1"/>
    </source>
</evidence>
<evidence type="ECO:0000256" key="3">
    <source>
        <dbReference type="ARBA" id="ARBA00022989"/>
    </source>
</evidence>
<protein>
    <submittedName>
        <fullName evidence="7">Large-conductance mechanosensitive channel</fullName>
    </submittedName>
</protein>